<name>N2A831_9FIRM</name>
<dbReference type="EMBL" id="AQFT01000120">
    <property type="protein sequence ID" value="EMZ22603.1"/>
    <property type="molecule type" value="Genomic_DNA"/>
</dbReference>
<feature type="transmembrane region" description="Helical" evidence="1">
    <location>
        <begin position="252"/>
        <end position="272"/>
    </location>
</feature>
<keyword evidence="1" id="KW-0812">Transmembrane</keyword>
<dbReference type="Proteomes" id="UP000012589">
    <property type="component" value="Unassembled WGS sequence"/>
</dbReference>
<evidence type="ECO:0000256" key="1">
    <source>
        <dbReference type="SAM" id="Phobius"/>
    </source>
</evidence>
<dbReference type="HOGENOM" id="CLU_645201_0_0_9"/>
<evidence type="ECO:0000313" key="2">
    <source>
        <dbReference type="EMBL" id="EMZ22603.1"/>
    </source>
</evidence>
<reference evidence="2 3" key="1">
    <citation type="journal article" date="2014" name="Genome Announc.">
        <title>Draft genome sequences of the altered schaedler flora, a defined bacterial community from gnotobiotic mice.</title>
        <authorList>
            <person name="Wannemuehler M.J."/>
            <person name="Overstreet A.M."/>
            <person name="Ward D.V."/>
            <person name="Phillips G.J."/>
        </authorList>
    </citation>
    <scope>NUCLEOTIDE SEQUENCE [LARGE SCALE GENOMIC DNA]</scope>
    <source>
        <strain evidence="2 3">ASF492</strain>
    </source>
</reference>
<sequence length="425" mass="49036">MDEQIRIRLLELLDELLGLAAETGMKRRITDALQEAREWTDVEEMTPSVWERILRQVEETLRSMERQLLGEPAQVEETGAAVVSQEEVCQRVTELWNQSNVANIRAGKGYEQMGKQYCRLVEHDMYDWSNPVVNGKLLKDSSDWDMHCIRAQQEYDHTMTQEAERYMDEMAAQYIQAMNRIRELTASVNSDRRLPSGRDFYEKWDTRLSEWVTDLKNQQKQAAAGGYLLREFGDAHSGNLQSMVKKTKQWQFLLTAGPILLVIALVVVPWLVGVALMPFTDMDGVILSGAESEAKNVFKDAMEETAGVSVSGLFTAISLLKGAVYIFGAALYVLWMLMVKKLCRRRLLSEMKAYLSEQVRSFWNKNLLEQAVCRYFTAIREHTMLFFHERRETVFGHAFMAAEKDTPVEKIKSLRMKWNQMKNEG</sequence>
<dbReference type="PATRIC" id="fig|1235802.3.peg.4214"/>
<dbReference type="AlphaFoldDB" id="N2A831"/>
<comment type="caution">
    <text evidence="2">The sequence shown here is derived from an EMBL/GenBank/DDBJ whole genome shotgun (WGS) entry which is preliminary data.</text>
</comment>
<dbReference type="STRING" id="1235802.C823_03984"/>
<protein>
    <submittedName>
        <fullName evidence="2">Uncharacterized protein</fullName>
    </submittedName>
</protein>
<keyword evidence="3" id="KW-1185">Reference proteome</keyword>
<evidence type="ECO:0000313" key="3">
    <source>
        <dbReference type="Proteomes" id="UP000012589"/>
    </source>
</evidence>
<accession>N2A831</accession>
<proteinExistence type="predicted"/>
<keyword evidence="1" id="KW-0472">Membrane</keyword>
<organism evidence="2 3">
    <name type="scientific">Eubacterium plexicaudatum ASF492</name>
    <dbReference type="NCBI Taxonomy" id="1235802"/>
    <lineage>
        <taxon>Bacteria</taxon>
        <taxon>Bacillati</taxon>
        <taxon>Bacillota</taxon>
        <taxon>Clostridia</taxon>
        <taxon>Eubacteriales</taxon>
        <taxon>Eubacteriaceae</taxon>
        <taxon>Eubacterium</taxon>
    </lineage>
</organism>
<keyword evidence="1" id="KW-1133">Transmembrane helix</keyword>
<feature type="transmembrane region" description="Helical" evidence="1">
    <location>
        <begin position="312"/>
        <end position="337"/>
    </location>
</feature>
<gene>
    <name evidence="2" type="ORF">C823_03984</name>
</gene>